<dbReference type="GO" id="GO:0047714">
    <property type="term" value="F:galactolipase activity"/>
    <property type="evidence" value="ECO:0007669"/>
    <property type="project" value="UniProtKB-ARBA"/>
</dbReference>
<dbReference type="Gene3D" id="3.40.50.1820">
    <property type="entry name" value="alpha/beta hydrolase"/>
    <property type="match status" value="1"/>
</dbReference>
<evidence type="ECO:0000256" key="2">
    <source>
        <dbReference type="ARBA" id="ARBA00010701"/>
    </source>
</evidence>
<comment type="similarity">
    <text evidence="2">Belongs to the AB hydrolase superfamily. Lipase family.</text>
</comment>
<evidence type="ECO:0000256" key="6">
    <source>
        <dbReference type="ARBA" id="ARBA00022946"/>
    </source>
</evidence>
<dbReference type="SUPFAM" id="SSF53474">
    <property type="entry name" value="alpha/beta-Hydrolases"/>
    <property type="match status" value="1"/>
</dbReference>
<evidence type="ECO:0000256" key="7">
    <source>
        <dbReference type="ARBA" id="ARBA00022963"/>
    </source>
</evidence>
<keyword evidence="4" id="KW-0934">Plastid</keyword>
<evidence type="ECO:0000259" key="9">
    <source>
        <dbReference type="Pfam" id="PF01764"/>
    </source>
</evidence>
<dbReference type="GO" id="GO:0016042">
    <property type="term" value="P:lipid catabolic process"/>
    <property type="evidence" value="ECO:0007669"/>
    <property type="project" value="UniProtKB-KW"/>
</dbReference>
<keyword evidence="8" id="KW-0443">Lipid metabolism</keyword>
<organism evidence="10 11">
    <name type="scientific">Dillenia turbinata</name>
    <dbReference type="NCBI Taxonomy" id="194707"/>
    <lineage>
        <taxon>Eukaryota</taxon>
        <taxon>Viridiplantae</taxon>
        <taxon>Streptophyta</taxon>
        <taxon>Embryophyta</taxon>
        <taxon>Tracheophyta</taxon>
        <taxon>Spermatophyta</taxon>
        <taxon>Magnoliopsida</taxon>
        <taxon>eudicotyledons</taxon>
        <taxon>Gunneridae</taxon>
        <taxon>Pentapetalae</taxon>
        <taxon>Dilleniales</taxon>
        <taxon>Dilleniaceae</taxon>
        <taxon>Dillenia</taxon>
    </lineage>
</organism>
<evidence type="ECO:0000256" key="3">
    <source>
        <dbReference type="ARBA" id="ARBA00022528"/>
    </source>
</evidence>
<dbReference type="AlphaFoldDB" id="A0AAN8URG7"/>
<dbReference type="Proteomes" id="UP001370490">
    <property type="component" value="Unassembled WGS sequence"/>
</dbReference>
<dbReference type="InterPro" id="IPR029058">
    <property type="entry name" value="AB_hydrolase_fold"/>
</dbReference>
<proteinExistence type="inferred from homology"/>
<dbReference type="PANTHER" id="PTHR31403:SF54">
    <property type="entry name" value="PHOSPHOLIPASE A(1) DAD1, CHLOROPLASTIC"/>
    <property type="match status" value="1"/>
</dbReference>
<dbReference type="CDD" id="cd00519">
    <property type="entry name" value="Lipase_3"/>
    <property type="match status" value="1"/>
</dbReference>
<dbReference type="InterPro" id="IPR002921">
    <property type="entry name" value="Fungal_lipase-type"/>
</dbReference>
<dbReference type="GO" id="GO:0009507">
    <property type="term" value="C:chloroplast"/>
    <property type="evidence" value="ECO:0007669"/>
    <property type="project" value="UniProtKB-SubCell"/>
</dbReference>
<reference evidence="10 11" key="1">
    <citation type="submission" date="2023-12" db="EMBL/GenBank/DDBJ databases">
        <title>A high-quality genome assembly for Dillenia turbinata (Dilleniales).</title>
        <authorList>
            <person name="Chanderbali A."/>
        </authorList>
    </citation>
    <scope>NUCLEOTIDE SEQUENCE [LARGE SCALE GENOMIC DNA]</scope>
    <source>
        <strain evidence="10">LSX21</strain>
        <tissue evidence="10">Leaf</tissue>
    </source>
</reference>
<evidence type="ECO:0000256" key="1">
    <source>
        <dbReference type="ARBA" id="ARBA00004229"/>
    </source>
</evidence>
<evidence type="ECO:0000256" key="8">
    <source>
        <dbReference type="ARBA" id="ARBA00023098"/>
    </source>
</evidence>
<name>A0AAN8URG7_9MAGN</name>
<keyword evidence="6" id="KW-0809">Transit peptide</keyword>
<gene>
    <name evidence="10" type="ORF">RJ641_016294</name>
</gene>
<keyword evidence="5" id="KW-0378">Hydrolase</keyword>
<evidence type="ECO:0000256" key="5">
    <source>
        <dbReference type="ARBA" id="ARBA00022801"/>
    </source>
</evidence>
<sequence>MKLSIKPNSLHHHPHCTLQPVPKNITCIQPQRIKFKTTTPLRKTETSWEGLLNPAKYKNQPGLARHVTSSQPMRLGKKWMEYQGIKNWDGLLEPLDDHLRGEILRYGEFVQAAYKSFDFDPASPSYATCRYPKSALLDQCGLEGRGYRITKNLRATSSIQLPRWTDMAPSWTVTKSSWIGYVAICQDKQEIARLGRRDIVIAYRGTATCMEWLENLRATLTHISSKDTDLADLDVPGPMVETGFLSLYTSGSSTGPSLQEMVREEISRLLKSYGDEPLSLTITGHSLGAALAILTAYDIRTNFKCAPLVTVISFGGPRVGNRAFRAQLEKQGTKVLRIVNADDVVTKMPGFILDDHTDHDHNTAAINCFDGSDNRFSGLSKWVQNRVLDAQLVYAEVGEELRLSSSSSHIESPSFNPVMNMAARHELSTYLDLVNGFVSSRCPIRATAKRVLNNARHHQHKPYKI</sequence>
<comment type="caution">
    <text evidence="10">The sequence shown here is derived from an EMBL/GenBank/DDBJ whole genome shotgun (WGS) entry which is preliminary data.</text>
</comment>
<accession>A0AAN8URG7</accession>
<comment type="subcellular location">
    <subcellularLocation>
        <location evidence="1">Plastid</location>
        <location evidence="1">Chloroplast</location>
    </subcellularLocation>
</comment>
<dbReference type="Pfam" id="PF01764">
    <property type="entry name" value="Lipase_3"/>
    <property type="match status" value="1"/>
</dbReference>
<evidence type="ECO:0000313" key="11">
    <source>
        <dbReference type="Proteomes" id="UP001370490"/>
    </source>
</evidence>
<evidence type="ECO:0000256" key="4">
    <source>
        <dbReference type="ARBA" id="ARBA00022640"/>
    </source>
</evidence>
<evidence type="ECO:0000313" key="10">
    <source>
        <dbReference type="EMBL" id="KAK6920390.1"/>
    </source>
</evidence>
<dbReference type="GO" id="GO:0008970">
    <property type="term" value="F:phospholipase A1 activity"/>
    <property type="evidence" value="ECO:0007669"/>
    <property type="project" value="UniProtKB-ARBA"/>
</dbReference>
<keyword evidence="7" id="KW-0442">Lipid degradation</keyword>
<dbReference type="EMBL" id="JBAMMX010000021">
    <property type="protein sequence ID" value="KAK6920390.1"/>
    <property type="molecule type" value="Genomic_DNA"/>
</dbReference>
<dbReference type="PANTHER" id="PTHR31403">
    <property type="entry name" value="PHOSPHOLIPASE A1-IBETA2, CHLOROPLASTIC"/>
    <property type="match status" value="1"/>
</dbReference>
<protein>
    <submittedName>
        <fullName evidence="10">Fungal lipase-like domain</fullName>
    </submittedName>
</protein>
<feature type="domain" description="Fungal lipase-type" evidence="9">
    <location>
        <begin position="200"/>
        <end position="350"/>
    </location>
</feature>
<keyword evidence="11" id="KW-1185">Reference proteome</keyword>
<keyword evidence="3" id="KW-0150">Chloroplast</keyword>